<protein>
    <submittedName>
        <fullName evidence="1">Uncharacterized protein</fullName>
    </submittedName>
</protein>
<reference evidence="2" key="1">
    <citation type="journal article" date="2019" name="Int. J. Syst. Evol. Microbiol.">
        <title>The Global Catalogue of Microorganisms (GCM) 10K type strain sequencing project: providing services to taxonomists for standard genome sequencing and annotation.</title>
        <authorList>
            <consortium name="The Broad Institute Genomics Platform"/>
            <consortium name="The Broad Institute Genome Sequencing Center for Infectious Disease"/>
            <person name="Wu L."/>
            <person name="Ma J."/>
        </authorList>
    </citation>
    <scope>NUCLEOTIDE SEQUENCE [LARGE SCALE GENOMIC DNA]</scope>
    <source>
        <strain evidence="2">IBRC-M 10906</strain>
    </source>
</reference>
<dbReference type="EMBL" id="JBHUOF010000046">
    <property type="protein sequence ID" value="MFD2802308.1"/>
    <property type="molecule type" value="Genomic_DNA"/>
</dbReference>
<sequence>MSKPIHEIWKNESGLLMPETTNNDMVLDLWLDVTRALEGVSRQIEWAEDEIQQAMERHPSERDILYHSFPLLNPTHKLMATEFVYRSHCQEILERLVTGADTRPGTAAEVCCLCCDMSLRAPLSSPAAGLYLRMWTAAFPDHPMFAEPSQHHEALEGSTIDDLERTVRRKLRVKDRTLTDVTCTGEHNGEIVQCKYAGT</sequence>
<comment type="caution">
    <text evidence="1">The sequence shown here is derived from an EMBL/GenBank/DDBJ whole genome shotgun (WGS) entry which is preliminary data.</text>
</comment>
<dbReference type="Proteomes" id="UP001597478">
    <property type="component" value="Unassembled WGS sequence"/>
</dbReference>
<dbReference type="RefSeq" id="WP_377396396.1">
    <property type="nucleotide sequence ID" value="NZ_JBHSAN010000055.1"/>
</dbReference>
<proteinExistence type="predicted"/>
<organism evidence="1 2">
    <name type="scientific">Prauserella oleivorans</name>
    <dbReference type="NCBI Taxonomy" id="1478153"/>
    <lineage>
        <taxon>Bacteria</taxon>
        <taxon>Bacillati</taxon>
        <taxon>Actinomycetota</taxon>
        <taxon>Actinomycetes</taxon>
        <taxon>Pseudonocardiales</taxon>
        <taxon>Pseudonocardiaceae</taxon>
        <taxon>Prauserella</taxon>
    </lineage>
</organism>
<accession>A0ABW5WE90</accession>
<evidence type="ECO:0000313" key="1">
    <source>
        <dbReference type="EMBL" id="MFD2802308.1"/>
    </source>
</evidence>
<evidence type="ECO:0000313" key="2">
    <source>
        <dbReference type="Proteomes" id="UP001597478"/>
    </source>
</evidence>
<gene>
    <name evidence="1" type="ORF">ACFS2C_23235</name>
</gene>
<name>A0ABW5WE90_9PSEU</name>
<keyword evidence="2" id="KW-1185">Reference proteome</keyword>